<dbReference type="PANTHER" id="PTHR42795">
    <property type="entry name" value="ALANINE DEHYDROGENASE"/>
    <property type="match status" value="1"/>
</dbReference>
<name>A0A381QN55_9ZZZZ</name>
<dbReference type="GO" id="GO:0005886">
    <property type="term" value="C:plasma membrane"/>
    <property type="evidence" value="ECO:0007669"/>
    <property type="project" value="TreeGrafter"/>
</dbReference>
<dbReference type="SMART" id="SM01002">
    <property type="entry name" value="AlaDh_PNT_C"/>
    <property type="match status" value="1"/>
</dbReference>
<evidence type="ECO:0000313" key="7">
    <source>
        <dbReference type="EMBL" id="SUZ80826.1"/>
    </source>
</evidence>
<reference evidence="7" key="1">
    <citation type="submission" date="2018-05" db="EMBL/GenBank/DDBJ databases">
        <authorList>
            <person name="Lanie J.A."/>
            <person name="Ng W.-L."/>
            <person name="Kazmierczak K.M."/>
            <person name="Andrzejewski T.M."/>
            <person name="Davidsen T.M."/>
            <person name="Wayne K.J."/>
            <person name="Tettelin H."/>
            <person name="Glass J.I."/>
            <person name="Rusch D."/>
            <person name="Podicherti R."/>
            <person name="Tsui H.-C.T."/>
            <person name="Winkler M.E."/>
        </authorList>
    </citation>
    <scope>NUCLEOTIDE SEQUENCE</scope>
</reference>
<evidence type="ECO:0000256" key="2">
    <source>
        <dbReference type="ARBA" id="ARBA00012897"/>
    </source>
</evidence>
<dbReference type="SUPFAM" id="SSF52283">
    <property type="entry name" value="Formate/glycerate dehydrogenase catalytic domain-like"/>
    <property type="match status" value="1"/>
</dbReference>
<comment type="similarity">
    <text evidence="1">Belongs to the AlaDH/PNT family.</text>
</comment>
<protein>
    <recommendedName>
        <fullName evidence="2">alanine dehydrogenase</fullName>
        <ecNumber evidence="2">1.4.1.1</ecNumber>
    </recommendedName>
</protein>
<proteinExistence type="inferred from homology"/>
<dbReference type="AlphaFoldDB" id="A0A381QN55"/>
<dbReference type="InterPro" id="IPR007698">
    <property type="entry name" value="AlaDH/PNT_NAD(H)-bd"/>
</dbReference>
<keyword evidence="4" id="KW-0520">NAD</keyword>
<keyword evidence="3" id="KW-0560">Oxidoreductase</keyword>
<dbReference type="Gene3D" id="3.40.50.720">
    <property type="entry name" value="NAD(P)-binding Rossmann-like Domain"/>
    <property type="match status" value="2"/>
</dbReference>
<dbReference type="SUPFAM" id="SSF51735">
    <property type="entry name" value="NAD(P)-binding Rossmann-fold domains"/>
    <property type="match status" value="1"/>
</dbReference>
<evidence type="ECO:0000259" key="5">
    <source>
        <dbReference type="SMART" id="SM01002"/>
    </source>
</evidence>
<gene>
    <name evidence="7" type="ORF">METZ01_LOCUS33680</name>
</gene>
<feature type="domain" description="Alanine dehydrogenase/pyridine nucleotide transhydrogenase N-terminal" evidence="6">
    <location>
        <begin position="4"/>
        <end position="137"/>
    </location>
</feature>
<dbReference type="SMART" id="SM01003">
    <property type="entry name" value="AlaDh_PNT_N"/>
    <property type="match status" value="1"/>
</dbReference>
<evidence type="ECO:0000256" key="3">
    <source>
        <dbReference type="ARBA" id="ARBA00023002"/>
    </source>
</evidence>
<dbReference type="InterPro" id="IPR036291">
    <property type="entry name" value="NAD(P)-bd_dom_sf"/>
</dbReference>
<dbReference type="PROSITE" id="PS00837">
    <property type="entry name" value="ALADH_PNT_2"/>
    <property type="match status" value="1"/>
</dbReference>
<dbReference type="GO" id="GO:0042853">
    <property type="term" value="P:L-alanine catabolic process"/>
    <property type="evidence" value="ECO:0007669"/>
    <property type="project" value="InterPro"/>
</dbReference>
<dbReference type="CDD" id="cd05305">
    <property type="entry name" value="L-AlaDH"/>
    <property type="match status" value="1"/>
</dbReference>
<dbReference type="InterPro" id="IPR007886">
    <property type="entry name" value="AlaDH/PNT_N"/>
</dbReference>
<evidence type="ECO:0000256" key="1">
    <source>
        <dbReference type="ARBA" id="ARBA00005689"/>
    </source>
</evidence>
<dbReference type="Pfam" id="PF05222">
    <property type="entry name" value="AlaDh_PNT_N"/>
    <property type="match status" value="1"/>
</dbReference>
<dbReference type="InterPro" id="IPR008143">
    <property type="entry name" value="Ala_DH/PNT_CS2"/>
</dbReference>
<dbReference type="PANTHER" id="PTHR42795:SF1">
    <property type="entry name" value="ALANINE DEHYDROGENASE"/>
    <property type="match status" value="1"/>
</dbReference>
<dbReference type="PIRSF" id="PIRSF000183">
    <property type="entry name" value="Alanine_dh"/>
    <property type="match status" value="1"/>
</dbReference>
<dbReference type="FunFam" id="3.40.50.720:FF:000049">
    <property type="entry name" value="Alanine dehydrogenase"/>
    <property type="match status" value="1"/>
</dbReference>
<dbReference type="GO" id="GO:0000286">
    <property type="term" value="F:alanine dehydrogenase activity"/>
    <property type="evidence" value="ECO:0007669"/>
    <property type="project" value="UniProtKB-EC"/>
</dbReference>
<accession>A0A381QN55</accession>
<dbReference type="NCBIfam" id="TIGR00518">
    <property type="entry name" value="alaDH"/>
    <property type="match status" value="1"/>
</dbReference>
<evidence type="ECO:0000259" key="6">
    <source>
        <dbReference type="SMART" id="SM01003"/>
    </source>
</evidence>
<dbReference type="Pfam" id="PF01262">
    <property type="entry name" value="AlaDh_PNT_C"/>
    <property type="match status" value="1"/>
</dbReference>
<dbReference type="EMBL" id="UINC01001443">
    <property type="protein sequence ID" value="SUZ80826.1"/>
    <property type="molecule type" value="Genomic_DNA"/>
</dbReference>
<feature type="domain" description="Alanine dehydrogenase/pyridine nucleotide transhydrogenase NAD(H)-binding" evidence="5">
    <location>
        <begin position="149"/>
        <end position="297"/>
    </location>
</feature>
<organism evidence="7">
    <name type="scientific">marine metagenome</name>
    <dbReference type="NCBI Taxonomy" id="408172"/>
    <lineage>
        <taxon>unclassified sequences</taxon>
        <taxon>metagenomes</taxon>
        <taxon>ecological metagenomes</taxon>
    </lineage>
</organism>
<sequence length="373" mass="38741">MDIGVPAETKTAERRVGLTPAAAGELVARGHDVRIESGAGEGAGFSDVAYKEVGATIVGSADQVFADAEMIVKVKEPLAPERARLRPHHTLFTYLHLAADQLQTEDLLASGATCIAYETVTDDAGRLPLLAPMSAIAGRMSIQAGARALEATQGGAGLLLGGVPGVRPGRVVVIGGGVVGENAAEMAVGLGADVTVLDRSPAVLDGLAKRFAGRVKTVYSTKAELEESVYDADLVIGAVLVKGAKAPRLVTRDMLGRMRPGSVIVDVAVDQGGCFETTRPTTHTDPTYVVDRVVHYCVANMPGAVPRTSTQALSNATLPFALALADRGTDAALRADPHLLNGLNVCAGSVTDRAVAETFDLEHVDPLVALTRR</sequence>
<evidence type="ECO:0000256" key="4">
    <source>
        <dbReference type="ARBA" id="ARBA00023027"/>
    </source>
</evidence>
<dbReference type="EC" id="1.4.1.1" evidence="2"/>
<dbReference type="InterPro" id="IPR008141">
    <property type="entry name" value="Ala_DH"/>
</dbReference>